<dbReference type="PROSITE" id="PS51856">
    <property type="entry name" value="RHO_RNA_BD"/>
    <property type="match status" value="1"/>
</dbReference>
<keyword evidence="1" id="KW-0694">RNA-binding</keyword>
<dbReference type="CDD" id="cd04459">
    <property type="entry name" value="Rho_CSD"/>
    <property type="match status" value="1"/>
</dbReference>
<dbReference type="Pfam" id="PF07497">
    <property type="entry name" value="Rho_RNA_bind"/>
    <property type="match status" value="1"/>
</dbReference>
<sequence>MKGERYDPPPMIAPFDPMKNTRSIMHTNAAPDPEDRRHAFRSFVHSNAEAFDQPMVERPPVNMRPPAAVSDQELAVPGAGILDIVEDGYGFLRSERYLSGPQDIYVSHSQIRRFGLRQGDFVAGQVRPPKEREQYGGLLRVEQVNGRGAEAVSMRPRFESLTPIFPQEMFDLESDPTNLSGRLMNLVSRWAVVSVA</sequence>
<dbReference type="AlphaFoldDB" id="A0A402AYD4"/>
<comment type="caution">
    <text evidence="3">The sequence shown here is derived from an EMBL/GenBank/DDBJ whole genome shotgun (WGS) entry which is preliminary data.</text>
</comment>
<evidence type="ECO:0000313" key="3">
    <source>
        <dbReference type="EMBL" id="GCE24063.1"/>
    </source>
</evidence>
<gene>
    <name evidence="3" type="ORF">KDK_78630</name>
</gene>
<dbReference type="EMBL" id="BIFS01000002">
    <property type="protein sequence ID" value="GCE24063.1"/>
    <property type="molecule type" value="Genomic_DNA"/>
</dbReference>
<accession>A0A402AYD4</accession>
<comment type="similarity">
    <text evidence="1">Belongs to the Rho family.</text>
</comment>
<keyword evidence="4" id="KW-1185">Reference proteome</keyword>
<dbReference type="InterPro" id="IPR004665">
    <property type="entry name" value="Term_rho"/>
</dbReference>
<dbReference type="PANTHER" id="PTHR46425:SF1">
    <property type="entry name" value="TRANSCRIPTION TERMINATION FACTOR RHO"/>
    <property type="match status" value="1"/>
</dbReference>
<dbReference type="InterPro" id="IPR012340">
    <property type="entry name" value="NA-bd_OB-fold"/>
</dbReference>
<feature type="domain" description="Rho RNA-BD" evidence="2">
    <location>
        <begin position="75"/>
        <end position="148"/>
    </location>
</feature>
<dbReference type="SMART" id="SM00357">
    <property type="entry name" value="CSP"/>
    <property type="match status" value="1"/>
</dbReference>
<organism evidence="3 4">
    <name type="scientific">Dictyobacter kobayashii</name>
    <dbReference type="NCBI Taxonomy" id="2014872"/>
    <lineage>
        <taxon>Bacteria</taxon>
        <taxon>Bacillati</taxon>
        <taxon>Chloroflexota</taxon>
        <taxon>Ktedonobacteria</taxon>
        <taxon>Ktedonobacterales</taxon>
        <taxon>Dictyobacteraceae</taxon>
        <taxon>Dictyobacter</taxon>
    </lineage>
</organism>
<name>A0A402AYD4_9CHLR</name>
<dbReference type="Gene3D" id="2.40.50.140">
    <property type="entry name" value="Nucleic acid-binding proteins"/>
    <property type="match status" value="1"/>
</dbReference>
<dbReference type="InterPro" id="IPR011129">
    <property type="entry name" value="CSD"/>
</dbReference>
<dbReference type="Proteomes" id="UP000287188">
    <property type="component" value="Unassembled WGS sequence"/>
</dbReference>
<reference evidence="4" key="1">
    <citation type="submission" date="2018-12" db="EMBL/GenBank/DDBJ databases">
        <title>Tengunoibacter tsumagoiensis gen. nov., sp. nov., Dictyobacter kobayashii sp. nov., D. alpinus sp. nov., and D. joshuensis sp. nov. and description of Dictyobacteraceae fam. nov. within the order Ktedonobacterales isolated from Tengu-no-mugimeshi.</title>
        <authorList>
            <person name="Wang C.M."/>
            <person name="Zheng Y."/>
            <person name="Sakai Y."/>
            <person name="Toyoda A."/>
            <person name="Minakuchi Y."/>
            <person name="Abe K."/>
            <person name="Yokota A."/>
            <person name="Yabe S."/>
        </authorList>
    </citation>
    <scope>NUCLEOTIDE SEQUENCE [LARGE SCALE GENOMIC DNA]</scope>
    <source>
        <strain evidence="4">Uno11</strain>
    </source>
</reference>
<evidence type="ECO:0000313" key="4">
    <source>
        <dbReference type="Proteomes" id="UP000287188"/>
    </source>
</evidence>
<dbReference type="SUPFAM" id="SSF50249">
    <property type="entry name" value="Nucleic acid-binding proteins"/>
    <property type="match status" value="1"/>
</dbReference>
<proteinExistence type="inferred from homology"/>
<protein>
    <recommendedName>
        <fullName evidence="2">Rho RNA-BD domain-containing protein</fullName>
    </recommendedName>
</protein>
<dbReference type="GO" id="GO:0003723">
    <property type="term" value="F:RNA binding"/>
    <property type="evidence" value="ECO:0007669"/>
    <property type="project" value="UniProtKB-UniRule"/>
</dbReference>
<evidence type="ECO:0000256" key="1">
    <source>
        <dbReference type="PROSITE-ProRule" id="PRU01203"/>
    </source>
</evidence>
<dbReference type="GO" id="GO:0006353">
    <property type="term" value="P:DNA-templated transcription termination"/>
    <property type="evidence" value="ECO:0007669"/>
    <property type="project" value="InterPro"/>
</dbReference>
<dbReference type="GO" id="GO:0008186">
    <property type="term" value="F:ATP-dependent activity, acting on RNA"/>
    <property type="evidence" value="ECO:0007669"/>
    <property type="project" value="InterPro"/>
</dbReference>
<dbReference type="PANTHER" id="PTHR46425">
    <property type="entry name" value="TRANSCRIPTION TERMINATION FACTOR RHO"/>
    <property type="match status" value="1"/>
</dbReference>
<dbReference type="GO" id="GO:0005524">
    <property type="term" value="F:ATP binding"/>
    <property type="evidence" value="ECO:0007669"/>
    <property type="project" value="InterPro"/>
</dbReference>
<evidence type="ECO:0000259" key="2">
    <source>
        <dbReference type="PROSITE" id="PS51856"/>
    </source>
</evidence>
<dbReference type="InterPro" id="IPR011113">
    <property type="entry name" value="Rho_RNA-bd"/>
</dbReference>